<dbReference type="PANTHER" id="PTHR10916">
    <property type="entry name" value="60S RIBOSOMAL PROTEIN L35/50S RIBOSOMAL PROTEIN L29"/>
    <property type="match status" value="1"/>
</dbReference>
<dbReference type="SUPFAM" id="SSF46561">
    <property type="entry name" value="Ribosomal protein L29 (L29p)"/>
    <property type="match status" value="1"/>
</dbReference>
<keyword evidence="7" id="KW-1185">Reference proteome</keyword>
<dbReference type="InterPro" id="IPR001854">
    <property type="entry name" value="Ribosomal_uL29"/>
</dbReference>
<evidence type="ECO:0000313" key="7">
    <source>
        <dbReference type="Proteomes" id="UP000593765"/>
    </source>
</evidence>
<dbReference type="Proteomes" id="UP000593765">
    <property type="component" value="Chromosome"/>
</dbReference>
<gene>
    <name evidence="5 6" type="primary">rpmC</name>
    <name evidence="6" type="ORF">IPV69_18380</name>
</gene>
<organism evidence="6 7">
    <name type="scientific">Humisphaera borealis</name>
    <dbReference type="NCBI Taxonomy" id="2807512"/>
    <lineage>
        <taxon>Bacteria</taxon>
        <taxon>Pseudomonadati</taxon>
        <taxon>Planctomycetota</taxon>
        <taxon>Phycisphaerae</taxon>
        <taxon>Tepidisphaerales</taxon>
        <taxon>Tepidisphaeraceae</taxon>
        <taxon>Humisphaera</taxon>
    </lineage>
</organism>
<dbReference type="GO" id="GO:0006412">
    <property type="term" value="P:translation"/>
    <property type="evidence" value="ECO:0007669"/>
    <property type="project" value="UniProtKB-UniRule"/>
</dbReference>
<reference evidence="6 7" key="1">
    <citation type="submission" date="2020-10" db="EMBL/GenBank/DDBJ databases">
        <title>Wide distribution of Phycisphaera-like planctomycetes from WD2101 soil group in peatlands and genome analysis of the first cultivated representative.</title>
        <authorList>
            <person name="Dedysh S.N."/>
            <person name="Beletsky A.V."/>
            <person name="Ivanova A."/>
            <person name="Kulichevskaya I.S."/>
            <person name="Suzina N.E."/>
            <person name="Philippov D.A."/>
            <person name="Rakitin A.L."/>
            <person name="Mardanov A.V."/>
            <person name="Ravin N.V."/>
        </authorList>
    </citation>
    <scope>NUCLEOTIDE SEQUENCE [LARGE SCALE GENOMIC DNA]</scope>
    <source>
        <strain evidence="6 7">M1803</strain>
    </source>
</reference>
<dbReference type="InterPro" id="IPR036049">
    <property type="entry name" value="Ribosomal_uL29_sf"/>
</dbReference>
<dbReference type="NCBIfam" id="TIGR00012">
    <property type="entry name" value="L29"/>
    <property type="match status" value="1"/>
</dbReference>
<evidence type="ECO:0000256" key="2">
    <source>
        <dbReference type="ARBA" id="ARBA00022980"/>
    </source>
</evidence>
<dbReference type="CDD" id="cd00427">
    <property type="entry name" value="Ribosomal_L29_HIP"/>
    <property type="match status" value="1"/>
</dbReference>
<dbReference type="HAMAP" id="MF_00374">
    <property type="entry name" value="Ribosomal_uL29"/>
    <property type="match status" value="1"/>
</dbReference>
<evidence type="ECO:0000313" key="6">
    <source>
        <dbReference type="EMBL" id="QOV88210.1"/>
    </source>
</evidence>
<dbReference type="EMBL" id="CP063458">
    <property type="protein sequence ID" value="QOV88210.1"/>
    <property type="molecule type" value="Genomic_DNA"/>
</dbReference>
<evidence type="ECO:0000256" key="5">
    <source>
        <dbReference type="HAMAP-Rule" id="MF_00374"/>
    </source>
</evidence>
<dbReference type="InterPro" id="IPR050063">
    <property type="entry name" value="Ribosomal_protein_uL29"/>
</dbReference>
<name>A0A7M2WUJ1_9BACT</name>
<comment type="similarity">
    <text evidence="1 5">Belongs to the universal ribosomal protein uL29 family.</text>
</comment>
<evidence type="ECO:0000256" key="3">
    <source>
        <dbReference type="ARBA" id="ARBA00023274"/>
    </source>
</evidence>
<dbReference type="KEGG" id="hbs:IPV69_18380"/>
<dbReference type="Gene3D" id="1.10.287.310">
    <property type="match status" value="1"/>
</dbReference>
<evidence type="ECO:0000256" key="1">
    <source>
        <dbReference type="ARBA" id="ARBA00009254"/>
    </source>
</evidence>
<dbReference type="GO" id="GO:0003735">
    <property type="term" value="F:structural constituent of ribosome"/>
    <property type="evidence" value="ECO:0007669"/>
    <property type="project" value="InterPro"/>
</dbReference>
<accession>A0A7M2WUJ1</accession>
<sequence>MKIKDIREKSEEALKAELAERQKHLFDLRSQAVTEKLEDPSQLGKTRKDIARLKTVIHQRKLEKAKKA</sequence>
<dbReference type="PANTHER" id="PTHR10916:SF0">
    <property type="entry name" value="LARGE RIBOSOMAL SUBUNIT PROTEIN UL29C"/>
    <property type="match status" value="1"/>
</dbReference>
<dbReference type="Pfam" id="PF00831">
    <property type="entry name" value="Ribosomal_L29"/>
    <property type="match status" value="1"/>
</dbReference>
<keyword evidence="3 5" id="KW-0687">Ribonucleoprotein</keyword>
<proteinExistence type="inferred from homology"/>
<evidence type="ECO:0000256" key="4">
    <source>
        <dbReference type="ARBA" id="ARBA00035204"/>
    </source>
</evidence>
<dbReference type="AlphaFoldDB" id="A0A7M2WUJ1"/>
<dbReference type="RefSeq" id="WP_206291182.1">
    <property type="nucleotide sequence ID" value="NZ_CP063458.1"/>
</dbReference>
<dbReference type="GO" id="GO:0022625">
    <property type="term" value="C:cytosolic large ribosomal subunit"/>
    <property type="evidence" value="ECO:0007669"/>
    <property type="project" value="TreeGrafter"/>
</dbReference>
<keyword evidence="2 5" id="KW-0689">Ribosomal protein</keyword>
<protein>
    <recommendedName>
        <fullName evidence="4 5">Large ribosomal subunit protein uL29</fullName>
    </recommendedName>
</protein>